<keyword evidence="1" id="KW-0472">Membrane</keyword>
<organism evidence="2 3">
    <name type="scientific">Glycine soja</name>
    <name type="common">Wild soybean</name>
    <dbReference type="NCBI Taxonomy" id="3848"/>
    <lineage>
        <taxon>Eukaryota</taxon>
        <taxon>Viridiplantae</taxon>
        <taxon>Streptophyta</taxon>
        <taxon>Embryophyta</taxon>
        <taxon>Tracheophyta</taxon>
        <taxon>Spermatophyta</taxon>
        <taxon>Magnoliopsida</taxon>
        <taxon>eudicotyledons</taxon>
        <taxon>Gunneridae</taxon>
        <taxon>Pentapetalae</taxon>
        <taxon>rosids</taxon>
        <taxon>fabids</taxon>
        <taxon>Fabales</taxon>
        <taxon>Fabaceae</taxon>
        <taxon>Papilionoideae</taxon>
        <taxon>50 kb inversion clade</taxon>
        <taxon>NPAAA clade</taxon>
        <taxon>indigoferoid/millettioid clade</taxon>
        <taxon>Phaseoleae</taxon>
        <taxon>Glycine</taxon>
        <taxon>Glycine subgen. Soja</taxon>
    </lineage>
</organism>
<protein>
    <submittedName>
        <fullName evidence="2">Uncharacterized protein</fullName>
    </submittedName>
</protein>
<keyword evidence="1" id="KW-0812">Transmembrane</keyword>
<evidence type="ECO:0000313" key="3">
    <source>
        <dbReference type="Proteomes" id="UP000289340"/>
    </source>
</evidence>
<reference evidence="2 3" key="1">
    <citation type="submission" date="2018-09" db="EMBL/GenBank/DDBJ databases">
        <title>A high-quality reference genome of wild soybean provides a powerful tool to mine soybean genomes.</title>
        <authorList>
            <person name="Xie M."/>
            <person name="Chung C.Y.L."/>
            <person name="Li M.-W."/>
            <person name="Wong F.-L."/>
            <person name="Chan T.-F."/>
            <person name="Lam H.-M."/>
        </authorList>
    </citation>
    <scope>NUCLEOTIDE SEQUENCE [LARGE SCALE GENOMIC DNA]</scope>
    <source>
        <strain evidence="3">cv. W05</strain>
        <tissue evidence="2">Hypocotyl of etiolated seedlings</tissue>
    </source>
</reference>
<evidence type="ECO:0000313" key="2">
    <source>
        <dbReference type="EMBL" id="RZC09167.1"/>
    </source>
</evidence>
<proteinExistence type="predicted"/>
<dbReference type="AlphaFoldDB" id="A0A445KE99"/>
<evidence type="ECO:0000256" key="1">
    <source>
        <dbReference type="SAM" id="Phobius"/>
    </source>
</evidence>
<name>A0A445KE99_GLYSO</name>
<keyword evidence="1" id="KW-1133">Transmembrane helix</keyword>
<dbReference type="EMBL" id="QZWG01000006">
    <property type="protein sequence ID" value="RZC09167.1"/>
    <property type="molecule type" value="Genomic_DNA"/>
</dbReference>
<feature type="transmembrane region" description="Helical" evidence="1">
    <location>
        <begin position="22"/>
        <end position="43"/>
    </location>
</feature>
<keyword evidence="3" id="KW-1185">Reference proteome</keyword>
<accession>A0A445KE99</accession>
<dbReference type="Proteomes" id="UP000289340">
    <property type="component" value="Chromosome 6"/>
</dbReference>
<comment type="caution">
    <text evidence="2">The sequence shown here is derived from an EMBL/GenBank/DDBJ whole genome shotgun (WGS) entry which is preliminary data.</text>
</comment>
<sequence>MVVECSLSLPVRLWKIVFSSEVVYTLSFRCTSLPVTVFGVIFFPYDVGNRIIMTSTCLMFTMTIFQ</sequence>
<gene>
    <name evidence="2" type="ORF">D0Y65_015777</name>
</gene>